<dbReference type="AlphaFoldDB" id="A0A1F5UQ59"/>
<name>A0A1F5UQ59_FRAXR</name>
<evidence type="ECO:0000259" key="1">
    <source>
        <dbReference type="Pfam" id="PF18929"/>
    </source>
</evidence>
<dbReference type="Proteomes" id="UP000179157">
    <property type="component" value="Unassembled WGS sequence"/>
</dbReference>
<dbReference type="InterPro" id="IPR043734">
    <property type="entry name" value="DUF5678"/>
</dbReference>
<comment type="caution">
    <text evidence="2">The sequence shown here is derived from an EMBL/GenBank/DDBJ whole genome shotgun (WGS) entry which is preliminary data.</text>
</comment>
<sequence>MPLLQDAALDKELEISQKDMQWIYDRYEDLKRQYPGEFVAVYREELLGHGADIAQLVRELKQSHKDRASDIAIKFIYKESPNSALTL</sequence>
<accession>A0A1F5UQ59</accession>
<dbReference type="Pfam" id="PF18929">
    <property type="entry name" value="DUF5678"/>
    <property type="match status" value="1"/>
</dbReference>
<evidence type="ECO:0000313" key="2">
    <source>
        <dbReference type="EMBL" id="OGF53277.1"/>
    </source>
</evidence>
<proteinExistence type="predicted"/>
<dbReference type="EMBL" id="MFGX01000108">
    <property type="protein sequence ID" value="OGF53277.1"/>
    <property type="molecule type" value="Genomic_DNA"/>
</dbReference>
<protein>
    <recommendedName>
        <fullName evidence="1">DUF5678 domain-containing protein</fullName>
    </recommendedName>
</protein>
<reference evidence="2 3" key="1">
    <citation type="journal article" date="2016" name="Nat. Commun.">
        <title>Thousands of microbial genomes shed light on interconnected biogeochemical processes in an aquifer system.</title>
        <authorList>
            <person name="Anantharaman K."/>
            <person name="Brown C.T."/>
            <person name="Hug L.A."/>
            <person name="Sharon I."/>
            <person name="Castelle C.J."/>
            <person name="Probst A.J."/>
            <person name="Thomas B.C."/>
            <person name="Singh A."/>
            <person name="Wilkins M.J."/>
            <person name="Karaoz U."/>
            <person name="Brodie E.L."/>
            <person name="Williams K.H."/>
            <person name="Hubbard S.S."/>
            <person name="Banfield J.F."/>
        </authorList>
    </citation>
    <scope>NUCLEOTIDE SEQUENCE [LARGE SCALE GENOMIC DNA]</scope>
    <source>
        <strain evidence="3">RBG_16_55_9</strain>
    </source>
</reference>
<feature type="domain" description="DUF5678" evidence="1">
    <location>
        <begin position="29"/>
        <end position="63"/>
    </location>
</feature>
<gene>
    <name evidence="2" type="ORF">A2Z21_01185</name>
</gene>
<organism evidence="2 3">
    <name type="scientific">Fraserbacteria sp. (strain RBG_16_55_9)</name>
    <dbReference type="NCBI Taxonomy" id="1817864"/>
    <lineage>
        <taxon>Bacteria</taxon>
        <taxon>Candidatus Fraseribacteriota</taxon>
    </lineage>
</organism>
<evidence type="ECO:0000313" key="3">
    <source>
        <dbReference type="Proteomes" id="UP000179157"/>
    </source>
</evidence>